<dbReference type="GeneID" id="82203396"/>
<name>A0A1U7NED0_9FIRM</name>
<dbReference type="AlphaFoldDB" id="A0A1U7NED0"/>
<keyword evidence="2" id="KW-1185">Reference proteome</keyword>
<dbReference type="EMBL" id="MPJW01000187">
    <property type="protein sequence ID" value="OLU37887.1"/>
    <property type="molecule type" value="Genomic_DNA"/>
</dbReference>
<gene>
    <name evidence="1" type="ORF">BO222_09510</name>
</gene>
<protein>
    <submittedName>
        <fullName evidence="1">Uncharacterized protein</fullName>
    </submittedName>
</protein>
<dbReference type="RefSeq" id="WP_075820542.1">
    <property type="nucleotide sequence ID" value="NZ_CAPIAK010000178.1"/>
</dbReference>
<dbReference type="Proteomes" id="UP000186341">
    <property type="component" value="Unassembled WGS sequence"/>
</dbReference>
<accession>A0A1U7NED0</accession>
<proteinExistence type="predicted"/>
<reference evidence="1 2" key="1">
    <citation type="submission" date="2016-11" db="EMBL/GenBank/DDBJ databases">
        <title>Description of two novel members of the family Erysipelotrichaceae: Ileibacterium lipovorans gen. nov., sp. nov. and Dubosiella newyorkensis, gen. nov., sp. nov.</title>
        <authorList>
            <person name="Cox L.M."/>
            <person name="Sohn J."/>
            <person name="Tyrrell K.L."/>
            <person name="Citron D.M."/>
            <person name="Lawson P.A."/>
            <person name="Patel N.B."/>
            <person name="Iizumi T."/>
            <person name="Perez-Perez G.I."/>
            <person name="Goldstein E.J."/>
            <person name="Blaser M.J."/>
        </authorList>
    </citation>
    <scope>NUCLEOTIDE SEQUENCE [LARGE SCALE GENOMIC DNA]</scope>
    <source>
        <strain evidence="1 2">NYU-BL-A3</strain>
    </source>
</reference>
<evidence type="ECO:0000313" key="2">
    <source>
        <dbReference type="Proteomes" id="UP000186341"/>
    </source>
</evidence>
<evidence type="ECO:0000313" key="1">
    <source>
        <dbReference type="EMBL" id="OLU37887.1"/>
    </source>
</evidence>
<sequence>MKCSNCHNEWKTEPKMPEPDICPFCGFWLNQKKQTNRKEPFYFTWGLIHEEKLRKSLHNPEEADYQQALDNFSIAFAEQKNLGDRIADLMVDYPQYAANNLKYFPDSSQDDRLSVLKGNLSEDQFPIAALYLEALEAGSPTAGIKLMNFLKSRLDDQKVIDILNSLIYSDLSWMEHSENYLALSAGMALLQKNYSLAVLEMKNLLNANESRLMILNDSLFNSLMGLPTDLAARIEMVGAFVDKGSDQQLSRDDLNQLIQLLCRPLEEDENKFAVLESVDEKVIHLLEDHKEEAASILEEMITSEVALSGTHLLMQQLSNASKDLKTQLEPVLKKHYEKVYMKPYSWIAETDYTIDPRFSMNGSSIK</sequence>
<comment type="caution">
    <text evidence="1">The sequence shown here is derived from an EMBL/GenBank/DDBJ whole genome shotgun (WGS) entry which is preliminary data.</text>
</comment>
<organism evidence="1 2">
    <name type="scientific">Ileibacterium valens</name>
    <dbReference type="NCBI Taxonomy" id="1862668"/>
    <lineage>
        <taxon>Bacteria</taxon>
        <taxon>Bacillati</taxon>
        <taxon>Bacillota</taxon>
        <taxon>Erysipelotrichia</taxon>
        <taxon>Erysipelotrichales</taxon>
        <taxon>Erysipelotrichaceae</taxon>
        <taxon>Ileibacterium</taxon>
    </lineage>
</organism>